<protein>
    <submittedName>
        <fullName evidence="3">Aspartyl protease</fullName>
    </submittedName>
</protein>
<dbReference type="PROSITE" id="PS00141">
    <property type="entry name" value="ASP_PROTEASE"/>
    <property type="match status" value="1"/>
</dbReference>
<dbReference type="SUPFAM" id="SSF50630">
    <property type="entry name" value="Acid proteases"/>
    <property type="match status" value="1"/>
</dbReference>
<organism evidence="3 4">
    <name type="scientific">Balneicella halophila</name>
    <dbReference type="NCBI Taxonomy" id="1537566"/>
    <lineage>
        <taxon>Bacteria</taxon>
        <taxon>Pseudomonadati</taxon>
        <taxon>Bacteroidota</taxon>
        <taxon>Bacteroidia</taxon>
        <taxon>Bacteroidales</taxon>
        <taxon>Balneicellaceae</taxon>
        <taxon>Balneicella</taxon>
    </lineage>
</organism>
<dbReference type="CDD" id="cd05483">
    <property type="entry name" value="retropepsin_like_bacteria"/>
    <property type="match status" value="1"/>
</dbReference>
<name>A0A7L4UMS3_BALHA</name>
<dbReference type="Gene3D" id="2.40.70.10">
    <property type="entry name" value="Acid Proteases"/>
    <property type="match status" value="1"/>
</dbReference>
<reference evidence="3 4" key="1">
    <citation type="submission" date="2018-05" db="EMBL/GenBank/DDBJ databases">
        <title>Genomic Encyclopedia of Type Strains, Phase IV (KMG-IV): sequencing the most valuable type-strain genomes for metagenomic binning, comparative biology and taxonomic classification.</title>
        <authorList>
            <person name="Goeker M."/>
        </authorList>
    </citation>
    <scope>NUCLEOTIDE SEQUENCE [LARGE SCALE GENOMIC DNA]</scope>
    <source>
        <strain evidence="3 4">DSM 28579</strain>
    </source>
</reference>
<feature type="domain" description="Peptidase A2" evidence="2">
    <location>
        <begin position="37"/>
        <end position="124"/>
    </location>
</feature>
<dbReference type="InterPro" id="IPR001969">
    <property type="entry name" value="Aspartic_peptidase_AS"/>
</dbReference>
<proteinExistence type="predicted"/>
<dbReference type="InterPro" id="IPR034122">
    <property type="entry name" value="Retropepsin-like_bacterial"/>
</dbReference>
<evidence type="ECO:0000256" key="1">
    <source>
        <dbReference type="ARBA" id="ARBA00022801"/>
    </source>
</evidence>
<dbReference type="AlphaFoldDB" id="A0A7L4UMS3"/>
<dbReference type="EMBL" id="QENZ01000005">
    <property type="protein sequence ID" value="PVX49829.1"/>
    <property type="molecule type" value="Genomic_DNA"/>
</dbReference>
<dbReference type="InterPro" id="IPR001995">
    <property type="entry name" value="Peptidase_A2_cat"/>
</dbReference>
<evidence type="ECO:0000313" key="3">
    <source>
        <dbReference type="EMBL" id="PVX49829.1"/>
    </source>
</evidence>
<evidence type="ECO:0000259" key="2">
    <source>
        <dbReference type="PROSITE" id="PS50175"/>
    </source>
</evidence>
<dbReference type="OrthoDB" id="7433208at2"/>
<dbReference type="Pfam" id="PF13650">
    <property type="entry name" value="Asp_protease_2"/>
    <property type="match status" value="1"/>
</dbReference>
<keyword evidence="3" id="KW-0645">Protease</keyword>
<keyword evidence="4" id="KW-1185">Reference proteome</keyword>
<comment type="caution">
    <text evidence="3">The sequence shown here is derived from an EMBL/GenBank/DDBJ whole genome shotgun (WGS) entry which is preliminary data.</text>
</comment>
<dbReference type="GO" id="GO:0006508">
    <property type="term" value="P:proteolysis"/>
    <property type="evidence" value="ECO:0007669"/>
    <property type="project" value="UniProtKB-KW"/>
</dbReference>
<dbReference type="Proteomes" id="UP000251835">
    <property type="component" value="Unassembled WGS sequence"/>
</dbReference>
<keyword evidence="1" id="KW-0378">Hydrolase</keyword>
<sequence>MEGEVAKMMKIPLEILTLEDNSYHLLIDVLINDEIHGKMVVDTGASRTVIDATLAFAIDELKETPYTSGIGGQVDVTFTTLNSLALGNFLIEGVSLAMIDLSTVNEAYKQVSIEPIIGLLGSDLLLKYQAKIDYKEASLYLE</sequence>
<gene>
    <name evidence="3" type="ORF">C7377_1463</name>
</gene>
<dbReference type="RefSeq" id="WP_116496690.1">
    <property type="nucleotide sequence ID" value="NZ_QENZ01000005.1"/>
</dbReference>
<dbReference type="PROSITE" id="PS50175">
    <property type="entry name" value="ASP_PROT_RETROV"/>
    <property type="match status" value="1"/>
</dbReference>
<dbReference type="InterPro" id="IPR021109">
    <property type="entry name" value="Peptidase_aspartic_dom_sf"/>
</dbReference>
<evidence type="ECO:0000313" key="4">
    <source>
        <dbReference type="Proteomes" id="UP000251835"/>
    </source>
</evidence>
<accession>A0A7L4UMS3</accession>
<dbReference type="GO" id="GO:0004190">
    <property type="term" value="F:aspartic-type endopeptidase activity"/>
    <property type="evidence" value="ECO:0007669"/>
    <property type="project" value="InterPro"/>
</dbReference>